<dbReference type="AlphaFoldDB" id="A0A9X2PKH0"/>
<dbReference type="EMBL" id="JANUBF010000023">
    <property type="protein sequence ID" value="MCS4037683.1"/>
    <property type="molecule type" value="Genomic_DNA"/>
</dbReference>
<proteinExistence type="predicted"/>
<keyword evidence="1" id="KW-0732">Signal</keyword>
<evidence type="ECO:0000313" key="3">
    <source>
        <dbReference type="Proteomes" id="UP001155040"/>
    </source>
</evidence>
<dbReference type="Proteomes" id="UP001155040">
    <property type="component" value="Unassembled WGS sequence"/>
</dbReference>
<sequence length="227" mass="23329">MLRFFSSFWSRSLLCLFLLAAVASTCGIAPALAQENGAPRDETLFGSVQSSGGYGAPTVALTTLNGETAAMVGGQGGWVLNRRFVVGGALRGIAPRPDVTLQGRSSSAPESAQVQLGYAGLLLEYIGASSNLLHYGGTLVVGGGNVELVGDQGFRAGPSVSDDSVERSAVFAAEVGARAELNVTRFFRIGLSGGYRLVSGAALEKAAVSDGDLSAPYGQLSLRFGSF</sequence>
<gene>
    <name evidence="2" type="ORF">GGQ01_002770</name>
</gene>
<accession>A0A9X2PKH0</accession>
<dbReference type="RefSeq" id="WP_103016324.1">
    <property type="nucleotide sequence ID" value="NZ_CP030716.1"/>
</dbReference>
<feature type="chain" id="PRO_5041195045" description="Outer membrane protein beta-barrel domain-containing protein" evidence="1">
    <location>
        <begin position="34"/>
        <end position="227"/>
    </location>
</feature>
<comment type="caution">
    <text evidence="2">The sequence shown here is derived from an EMBL/GenBank/DDBJ whole genome shotgun (WGS) entry which is preliminary data.</text>
</comment>
<feature type="signal peptide" evidence="1">
    <location>
        <begin position="1"/>
        <end position="33"/>
    </location>
</feature>
<evidence type="ECO:0008006" key="4">
    <source>
        <dbReference type="Google" id="ProtNLM"/>
    </source>
</evidence>
<evidence type="ECO:0000313" key="2">
    <source>
        <dbReference type="EMBL" id="MCS4037683.1"/>
    </source>
</evidence>
<evidence type="ECO:0000256" key="1">
    <source>
        <dbReference type="SAM" id="SignalP"/>
    </source>
</evidence>
<protein>
    <recommendedName>
        <fullName evidence="4">Outer membrane protein beta-barrel domain-containing protein</fullName>
    </recommendedName>
</protein>
<name>A0A9X2PKH0_9BACT</name>
<organism evidence="2 3">
    <name type="scientific">Salinibacter ruber</name>
    <dbReference type="NCBI Taxonomy" id="146919"/>
    <lineage>
        <taxon>Bacteria</taxon>
        <taxon>Pseudomonadati</taxon>
        <taxon>Rhodothermota</taxon>
        <taxon>Rhodothermia</taxon>
        <taxon>Rhodothermales</taxon>
        <taxon>Salinibacteraceae</taxon>
        <taxon>Salinibacter</taxon>
    </lineage>
</organism>
<reference evidence="2" key="1">
    <citation type="submission" date="2022-08" db="EMBL/GenBank/DDBJ databases">
        <title>Genomic Encyclopedia of Type Strains, Phase V (KMG-V): Genome sequencing to study the core and pangenomes of soil and plant-associated prokaryotes.</title>
        <authorList>
            <person name="Whitman W."/>
        </authorList>
    </citation>
    <scope>NUCLEOTIDE SEQUENCE</scope>
    <source>
        <strain evidence="2">SP3012</strain>
    </source>
</reference>